<dbReference type="GO" id="GO:0005886">
    <property type="term" value="C:plasma membrane"/>
    <property type="evidence" value="ECO:0007669"/>
    <property type="project" value="UniProtKB-SubCell"/>
</dbReference>
<feature type="transmembrane region" description="Helical" evidence="7">
    <location>
        <begin position="277"/>
        <end position="302"/>
    </location>
</feature>
<keyword evidence="5 7" id="KW-1133">Transmembrane helix</keyword>
<dbReference type="InterPro" id="IPR025383">
    <property type="entry name" value="MrpA_C/MbhD"/>
</dbReference>
<dbReference type="Proteomes" id="UP000218965">
    <property type="component" value="Chromosome"/>
</dbReference>
<evidence type="ECO:0000259" key="8">
    <source>
        <dbReference type="Pfam" id="PF04039"/>
    </source>
</evidence>
<feature type="transmembrane region" description="Helical" evidence="7">
    <location>
        <begin position="94"/>
        <end position="116"/>
    </location>
</feature>
<reference evidence="10 11" key="2">
    <citation type="submission" date="2016-01" db="EMBL/GenBank/DDBJ databases">
        <title>Microcella alkaliphila JAM AC0309 whole genome shotgun sequence.</title>
        <authorList>
            <person name="Kurata A."/>
            <person name="Hirose Y."/>
            <person name="Kishimoto N."/>
            <person name="Kobayashi T."/>
        </authorList>
    </citation>
    <scope>NUCLEOTIDE SEQUENCE [LARGE SCALE GENOMIC DNA]</scope>
    <source>
        <strain evidence="10 11">JAM AC0309</strain>
    </source>
</reference>
<keyword evidence="4 7" id="KW-0812">Transmembrane</keyword>
<gene>
    <name evidence="10" type="ORF">MalAC0309_0710</name>
</gene>
<dbReference type="KEGG" id="malk:MalAC0309_0710"/>
<feature type="transmembrane region" description="Helical" evidence="7">
    <location>
        <begin position="189"/>
        <end position="209"/>
    </location>
</feature>
<name>A0A0U4WUN6_9MICO</name>
<evidence type="ECO:0000256" key="3">
    <source>
        <dbReference type="ARBA" id="ARBA00022475"/>
    </source>
</evidence>
<keyword evidence="3" id="KW-1003">Cell membrane</keyword>
<feature type="domain" description="Na+/H+ antiporter MnhB subunit-related protein" evidence="8">
    <location>
        <begin position="188"/>
        <end position="299"/>
    </location>
</feature>
<evidence type="ECO:0000313" key="10">
    <source>
        <dbReference type="EMBL" id="BAU31578.1"/>
    </source>
</evidence>
<dbReference type="RefSeq" id="WP_161494052.1">
    <property type="nucleotide sequence ID" value="NZ_AP017315.1"/>
</dbReference>
<evidence type="ECO:0000256" key="5">
    <source>
        <dbReference type="ARBA" id="ARBA00022989"/>
    </source>
</evidence>
<evidence type="ECO:0000256" key="2">
    <source>
        <dbReference type="ARBA" id="ARBA00009425"/>
    </source>
</evidence>
<dbReference type="InterPro" id="IPR007182">
    <property type="entry name" value="MnhB"/>
</dbReference>
<evidence type="ECO:0000256" key="6">
    <source>
        <dbReference type="ARBA" id="ARBA00023136"/>
    </source>
</evidence>
<sequence length="326" mass="32567">MTVIAFSDVDVLDVLVVAAVAVTAILAIAIPRRVGATIAFLVFGLLLALLWARVAAPDVAIAEAALGGGVAGALLVDALHRRQPAQPKRDHRRAVAITAVGAALGAVTFAALATVLSRLTAEPADLGPLALEAVERSGVSHPITAVLLNFRNLDTLLEIAVVVFAAVGAAALSRDRIRTVTDPGPVRRVIAVIIVPALVLLAAWLLVAGTSEPGGAFQAGAVLGAALIIAHLCGVRAARAAGGRALVLVVAGLLAFILLGGIGLAVTGTWLALDLSWAFAAILSIETLLTVSIGVALAMLFLAAGSRDDAAAVDSAAAAPALGGAA</sequence>
<evidence type="ECO:0000256" key="7">
    <source>
        <dbReference type="SAM" id="Phobius"/>
    </source>
</evidence>
<dbReference type="EMBL" id="AP017315">
    <property type="protein sequence ID" value="BAU31578.1"/>
    <property type="molecule type" value="Genomic_DNA"/>
</dbReference>
<keyword evidence="6 7" id="KW-0472">Membrane</keyword>
<evidence type="ECO:0000256" key="1">
    <source>
        <dbReference type="ARBA" id="ARBA00004651"/>
    </source>
</evidence>
<comment type="subcellular location">
    <subcellularLocation>
        <location evidence="1">Cell membrane</location>
        <topology evidence="1">Multi-pass membrane protein</topology>
    </subcellularLocation>
</comment>
<feature type="transmembrane region" description="Helical" evidence="7">
    <location>
        <begin position="12"/>
        <end position="30"/>
    </location>
</feature>
<evidence type="ECO:0000259" key="9">
    <source>
        <dbReference type="Pfam" id="PF13244"/>
    </source>
</evidence>
<reference evidence="11" key="1">
    <citation type="submission" date="2015-12" db="EMBL/GenBank/DDBJ databases">
        <authorList>
            <person name="Shamseldin A."/>
            <person name="Moawad H."/>
            <person name="Abd El-Rahim W.M."/>
            <person name="Sadowsky M.J."/>
        </authorList>
    </citation>
    <scope>NUCLEOTIDE SEQUENCE [LARGE SCALE GENOMIC DNA]</scope>
    <source>
        <strain evidence="11">JAM AC0309</strain>
    </source>
</reference>
<evidence type="ECO:0000256" key="4">
    <source>
        <dbReference type="ARBA" id="ARBA00022692"/>
    </source>
</evidence>
<feature type="domain" description="MrpA C-terminal/MbhD" evidence="9">
    <location>
        <begin position="19"/>
        <end position="81"/>
    </location>
</feature>
<dbReference type="InterPro" id="IPR050622">
    <property type="entry name" value="CPA3_antiporter_subunitB"/>
</dbReference>
<dbReference type="PANTHER" id="PTHR33932">
    <property type="entry name" value="NA(+)/H(+) ANTIPORTER SUBUNIT B"/>
    <property type="match status" value="1"/>
</dbReference>
<dbReference type="Pfam" id="PF13244">
    <property type="entry name" value="MbhD"/>
    <property type="match status" value="1"/>
</dbReference>
<feature type="transmembrane region" description="Helical" evidence="7">
    <location>
        <begin position="60"/>
        <end position="79"/>
    </location>
</feature>
<comment type="similarity">
    <text evidence="2">Belongs to the CPA3 antiporters (TC 2.A.63) subunit B family.</text>
</comment>
<dbReference type="PANTHER" id="PTHR33932:SF4">
    <property type="entry name" value="NA(+)_H(+) ANTIPORTER SUBUNIT B"/>
    <property type="match status" value="1"/>
</dbReference>
<feature type="transmembrane region" description="Helical" evidence="7">
    <location>
        <begin position="245"/>
        <end position="271"/>
    </location>
</feature>
<proteinExistence type="inferred from homology"/>
<feature type="transmembrane region" description="Helical" evidence="7">
    <location>
        <begin position="215"/>
        <end position="233"/>
    </location>
</feature>
<evidence type="ECO:0000313" key="11">
    <source>
        <dbReference type="Proteomes" id="UP000218965"/>
    </source>
</evidence>
<dbReference type="AlphaFoldDB" id="A0A0U4WUN6"/>
<protein>
    <submittedName>
        <fullName evidence="10">Multisubunit Na+/H+ antiporter MrpB subunit</fullName>
    </submittedName>
</protein>
<dbReference type="Pfam" id="PF04039">
    <property type="entry name" value="MnhB"/>
    <property type="match status" value="1"/>
</dbReference>
<feature type="transmembrane region" description="Helical" evidence="7">
    <location>
        <begin position="156"/>
        <end position="177"/>
    </location>
</feature>
<organism evidence="10 11">
    <name type="scientific">Microcella alkaliphila</name>
    <dbReference type="NCBI Taxonomy" id="279828"/>
    <lineage>
        <taxon>Bacteria</taxon>
        <taxon>Bacillati</taxon>
        <taxon>Actinomycetota</taxon>
        <taxon>Actinomycetes</taxon>
        <taxon>Micrococcales</taxon>
        <taxon>Microbacteriaceae</taxon>
        <taxon>Microcella</taxon>
    </lineage>
</organism>
<accession>A0A0U4WUN6</accession>
<feature type="transmembrane region" description="Helical" evidence="7">
    <location>
        <begin position="37"/>
        <end position="54"/>
    </location>
</feature>